<dbReference type="SUPFAM" id="SSF144292">
    <property type="entry name" value="occludin/ELL-like"/>
    <property type="match status" value="1"/>
</dbReference>
<accession>A0A803XSE6</accession>
<evidence type="ECO:0000256" key="9">
    <source>
        <dbReference type="SAM" id="SignalP"/>
    </source>
</evidence>
<dbReference type="AlphaFoldDB" id="A0A803XSE6"/>
<evidence type="ECO:0000256" key="4">
    <source>
        <dbReference type="ARBA" id="ARBA00023015"/>
    </source>
</evidence>
<proteinExistence type="inferred from homology"/>
<dbReference type="GO" id="GO:0032968">
    <property type="term" value="P:positive regulation of transcription elongation by RNA polymerase II"/>
    <property type="evidence" value="ECO:0007669"/>
    <property type="project" value="TreeGrafter"/>
</dbReference>
<protein>
    <submittedName>
        <fullName evidence="11">Elongation factor for RNA polymerase II 2</fullName>
    </submittedName>
</protein>
<evidence type="ECO:0000256" key="1">
    <source>
        <dbReference type="ARBA" id="ARBA00004123"/>
    </source>
</evidence>
<feature type="compositionally biased region" description="Polar residues" evidence="8">
    <location>
        <begin position="401"/>
        <end position="410"/>
    </location>
</feature>
<evidence type="ECO:0000256" key="7">
    <source>
        <dbReference type="PROSITE-ProRule" id="PRU01324"/>
    </source>
</evidence>
<dbReference type="GO" id="GO:0008023">
    <property type="term" value="C:transcription elongation factor complex"/>
    <property type="evidence" value="ECO:0007669"/>
    <property type="project" value="Ensembl"/>
</dbReference>
<feature type="chain" id="PRO_5033040051" evidence="9">
    <location>
        <begin position="23"/>
        <end position="657"/>
    </location>
</feature>
<evidence type="ECO:0000259" key="10">
    <source>
        <dbReference type="PROSITE" id="PS51980"/>
    </source>
</evidence>
<dbReference type="InterPro" id="IPR019464">
    <property type="entry name" value="ELL_N"/>
</dbReference>
<dbReference type="GeneTree" id="ENSGT00940000154828"/>
<dbReference type="GO" id="GO:0000987">
    <property type="term" value="F:cis-regulatory region sequence-specific DNA binding"/>
    <property type="evidence" value="ECO:0007669"/>
    <property type="project" value="TreeGrafter"/>
</dbReference>
<dbReference type="PANTHER" id="PTHR23288">
    <property type="entry name" value="OCCLUDIN AND RNA POLYMERASE II ELONGATION FACTOR ELL"/>
    <property type="match status" value="1"/>
</dbReference>
<feature type="region of interest" description="Disordered" evidence="8">
    <location>
        <begin position="356"/>
        <end position="540"/>
    </location>
</feature>
<dbReference type="FunCoup" id="A0A803XSE6">
    <property type="interactions" value="363"/>
</dbReference>
<evidence type="ECO:0000313" key="11">
    <source>
        <dbReference type="Ensembl" id="ENSMGAP00000022442.1"/>
    </source>
</evidence>
<evidence type="ECO:0000256" key="3">
    <source>
        <dbReference type="ARBA" id="ARBA00022553"/>
    </source>
</evidence>
<evidence type="ECO:0000256" key="6">
    <source>
        <dbReference type="ARBA" id="ARBA00023242"/>
    </source>
</evidence>
<feature type="compositionally biased region" description="Polar residues" evidence="8">
    <location>
        <begin position="529"/>
        <end position="540"/>
    </location>
</feature>
<comment type="similarity">
    <text evidence="2 7">Belongs to the ELL/occludin family.</text>
</comment>
<feature type="compositionally biased region" description="Pro residues" evidence="8">
    <location>
        <begin position="384"/>
        <end position="398"/>
    </location>
</feature>
<evidence type="ECO:0000313" key="12">
    <source>
        <dbReference type="Proteomes" id="UP000001645"/>
    </source>
</evidence>
<dbReference type="Pfam" id="PF10390">
    <property type="entry name" value="ELL"/>
    <property type="match status" value="1"/>
</dbReference>
<dbReference type="InterPro" id="IPR031176">
    <property type="entry name" value="ELL/occludin"/>
</dbReference>
<keyword evidence="6" id="KW-0539">Nucleus</keyword>
<feature type="compositionally biased region" description="Polar residues" evidence="8">
    <location>
        <begin position="423"/>
        <end position="433"/>
    </location>
</feature>
<evidence type="ECO:0000256" key="5">
    <source>
        <dbReference type="ARBA" id="ARBA00023163"/>
    </source>
</evidence>
<dbReference type="GO" id="GO:0006368">
    <property type="term" value="P:transcription elongation by RNA polymerase II"/>
    <property type="evidence" value="ECO:0007669"/>
    <property type="project" value="InterPro"/>
</dbReference>
<dbReference type="Proteomes" id="UP000001645">
    <property type="component" value="Chromosome Z"/>
</dbReference>
<dbReference type="Pfam" id="PF07303">
    <property type="entry name" value="Occludin_ELL"/>
    <property type="match status" value="1"/>
</dbReference>
<dbReference type="Ensembl" id="ENSMGAT00000023846.1">
    <property type="protein sequence ID" value="ENSMGAP00000022442.1"/>
    <property type="gene ID" value="ENSMGAG00000004146.3"/>
</dbReference>
<dbReference type="InParanoid" id="A0A803XSE6"/>
<keyword evidence="9" id="KW-0732">Signal</keyword>
<keyword evidence="12" id="KW-1185">Reference proteome</keyword>
<organism evidence="11 12">
    <name type="scientific">Meleagris gallopavo</name>
    <name type="common">Wild turkey</name>
    <dbReference type="NCBI Taxonomy" id="9103"/>
    <lineage>
        <taxon>Eukaryota</taxon>
        <taxon>Metazoa</taxon>
        <taxon>Chordata</taxon>
        <taxon>Craniata</taxon>
        <taxon>Vertebrata</taxon>
        <taxon>Euteleostomi</taxon>
        <taxon>Archelosauria</taxon>
        <taxon>Archosauria</taxon>
        <taxon>Dinosauria</taxon>
        <taxon>Saurischia</taxon>
        <taxon>Theropoda</taxon>
        <taxon>Coelurosauria</taxon>
        <taxon>Aves</taxon>
        <taxon>Neognathae</taxon>
        <taxon>Galloanserae</taxon>
        <taxon>Galliformes</taxon>
        <taxon>Phasianidae</taxon>
        <taxon>Meleagridinae</taxon>
        <taxon>Meleagris</taxon>
    </lineage>
</organism>
<name>A0A803XSE6_MELGA</name>
<dbReference type="Bgee" id="ENSMGAG00000004146">
    <property type="expression patterns" value="Expressed in proventriculus and 7 other cell types or tissues"/>
</dbReference>
<dbReference type="InterPro" id="IPR042065">
    <property type="entry name" value="E3_ELL-like"/>
</dbReference>
<dbReference type="PANTHER" id="PTHR23288:SF8">
    <property type="entry name" value="RNA POLYMERASE II ELONGATION FACTOR ELL2"/>
    <property type="match status" value="1"/>
</dbReference>
<sequence length="657" mass="73730">MLPYCLVGRILLSGALLGVSELTEVKEEIHKCWEKLSPGSGKRKELDLPLSGTISSEAIDGHVAKDLVTSQPSIQFQGHQGLIKIPKVDHPNESHTFNFYLSNVGKDNPQGSFDCVQQTASSSGASQLSSLGLIQNKITVCATNDSYQMTKERMTQAEEELRNRSAKVIKPGGPYLGRRVQIRKAPQCIPDPVPERKRSTPINPANTIRRTHANNAVSQRPYRDRVIHLLALKTYKKPELLARLQRDGVNLKDRNSLTAILQQVANLNPKDNSYTLKDYLFKDIQKDWPGYNEVDKQTLELILSRKVNSSQSTTSTSHLGSPVTSSKDATSASPSQKRLLDFNFIDPLMNKKPRISHLSSRIQPSLSRPPPAPSKKATLTTAAPAPPSLPAAHPPASNPPQTASSISPSTPEGRGTQDLPLDSISQRGSSVFKHQQEKYTSRTPLETPAPAAGQLKHPTSAGEEDMVCKKSMKKTKKHKEKDQIKKQDTTREQKDEGLLESKTDLRKEETAMTKSASGLESDEGVEKTCTASTDSPSSTNELPDYFKKYIAIVSYEQRQSYKDDFNAEYDEYRSLHARMESIARKFMKLDEQRKQLVPGSKEYQMLHEEVLEEYRKVQQSSPNYREEKHRCEYLHNKLSHIKRLIGEFDQQQSELRH</sequence>
<feature type="compositionally biased region" description="Polar residues" evidence="8">
    <location>
        <begin position="357"/>
        <end position="366"/>
    </location>
</feature>
<keyword evidence="4" id="KW-0805">Transcription regulation</keyword>
<reference evidence="11" key="3">
    <citation type="submission" date="2025-09" db="UniProtKB">
        <authorList>
            <consortium name="Ensembl"/>
        </authorList>
    </citation>
    <scope>IDENTIFICATION</scope>
</reference>
<dbReference type="SUPFAM" id="SSF46785">
    <property type="entry name" value="Winged helix' DNA-binding domain"/>
    <property type="match status" value="1"/>
</dbReference>
<dbReference type="Gene3D" id="1.10.10.2670">
    <property type="entry name" value="E3 ubiquitin-protein ligase"/>
    <property type="match status" value="1"/>
</dbReference>
<keyword evidence="3" id="KW-0597">Phosphoprotein</keyword>
<feature type="domain" description="OCEL" evidence="10">
    <location>
        <begin position="543"/>
        <end position="653"/>
    </location>
</feature>
<feature type="compositionally biased region" description="Low complexity" evidence="8">
    <location>
        <begin position="374"/>
        <end position="383"/>
    </location>
</feature>
<feature type="region of interest" description="Disordered" evidence="8">
    <location>
        <begin position="306"/>
        <end position="334"/>
    </location>
</feature>
<evidence type="ECO:0000256" key="2">
    <source>
        <dbReference type="ARBA" id="ARBA00009171"/>
    </source>
</evidence>
<reference evidence="11 12" key="1">
    <citation type="journal article" date="2010" name="PLoS Biol.">
        <title>Multi-platform next-generation sequencing of the domestic turkey (Meleagris gallopavo): genome assembly and analysis.</title>
        <authorList>
            <person name="Dalloul R.A."/>
            <person name="Long J.A."/>
            <person name="Zimin A.V."/>
            <person name="Aslam L."/>
            <person name="Beal K."/>
            <person name="Blomberg L.A."/>
            <person name="Bouffard P."/>
            <person name="Burt D.W."/>
            <person name="Crasta O."/>
            <person name="Crooijmans R.P."/>
            <person name="Cooper K."/>
            <person name="Coulombe R.A."/>
            <person name="De S."/>
            <person name="Delany M.E."/>
            <person name="Dodgson J.B."/>
            <person name="Dong J.J."/>
            <person name="Evans C."/>
            <person name="Frederickson K.M."/>
            <person name="Flicek P."/>
            <person name="Florea L."/>
            <person name="Folkerts O."/>
            <person name="Groenen M.A."/>
            <person name="Harkins T.T."/>
            <person name="Herrero J."/>
            <person name="Hoffmann S."/>
            <person name="Megens H.J."/>
            <person name="Jiang A."/>
            <person name="de Jong P."/>
            <person name="Kaiser P."/>
            <person name="Kim H."/>
            <person name="Kim K.W."/>
            <person name="Kim S."/>
            <person name="Langenberger D."/>
            <person name="Lee M.K."/>
            <person name="Lee T."/>
            <person name="Mane S."/>
            <person name="Marcais G."/>
            <person name="Marz M."/>
            <person name="McElroy A.P."/>
            <person name="Modise T."/>
            <person name="Nefedov M."/>
            <person name="Notredame C."/>
            <person name="Paton I.R."/>
            <person name="Payne W.S."/>
            <person name="Pertea G."/>
            <person name="Prickett D."/>
            <person name="Puiu D."/>
            <person name="Qioa D."/>
            <person name="Raineri E."/>
            <person name="Ruffier M."/>
            <person name="Salzberg S.L."/>
            <person name="Schatz M.C."/>
            <person name="Scheuring C."/>
            <person name="Schmidt C.J."/>
            <person name="Schroeder S."/>
            <person name="Searle S.M."/>
            <person name="Smith E.J."/>
            <person name="Smith J."/>
            <person name="Sonstegard T.S."/>
            <person name="Stadler P.F."/>
            <person name="Tafer H."/>
            <person name="Tu Z.J."/>
            <person name="Van Tassell C.P."/>
            <person name="Vilella A.J."/>
            <person name="Williams K.P."/>
            <person name="Yorke J.A."/>
            <person name="Zhang L."/>
            <person name="Zhang H.B."/>
            <person name="Zhang X."/>
            <person name="Zhang Y."/>
            <person name="Reed K.M."/>
        </authorList>
    </citation>
    <scope>NUCLEOTIDE SEQUENCE [LARGE SCALE GENOMIC DNA]</scope>
</reference>
<dbReference type="PROSITE" id="PS51980">
    <property type="entry name" value="OCEL"/>
    <property type="match status" value="1"/>
</dbReference>
<reference evidence="11" key="2">
    <citation type="submission" date="2025-08" db="UniProtKB">
        <authorList>
            <consortium name="Ensembl"/>
        </authorList>
    </citation>
    <scope>IDENTIFICATION</scope>
</reference>
<dbReference type="Gene3D" id="6.10.140.340">
    <property type="match status" value="1"/>
</dbReference>
<keyword evidence="5" id="KW-0804">Transcription</keyword>
<comment type="subcellular location">
    <subcellularLocation>
        <location evidence="1">Nucleus</location>
    </subcellularLocation>
</comment>
<feature type="signal peptide" evidence="9">
    <location>
        <begin position="1"/>
        <end position="22"/>
    </location>
</feature>
<dbReference type="InterPro" id="IPR010844">
    <property type="entry name" value="Occludin_ELL"/>
</dbReference>
<dbReference type="FunFam" id="1.10.10.2670:FF:000002">
    <property type="entry name" value="RNA polymerase II elongation factor ELL2"/>
    <property type="match status" value="1"/>
</dbReference>
<gene>
    <name evidence="11" type="primary">ELL2</name>
</gene>
<dbReference type="GO" id="GO:0042795">
    <property type="term" value="P:snRNA transcription by RNA polymerase II"/>
    <property type="evidence" value="ECO:0007669"/>
    <property type="project" value="Ensembl"/>
</dbReference>
<evidence type="ECO:0000256" key="8">
    <source>
        <dbReference type="SAM" id="MobiDB-lite"/>
    </source>
</evidence>
<feature type="compositionally biased region" description="Basic and acidic residues" evidence="8">
    <location>
        <begin position="480"/>
        <end position="511"/>
    </location>
</feature>
<dbReference type="InterPro" id="IPR036390">
    <property type="entry name" value="WH_DNA-bd_sf"/>
</dbReference>
<feature type="compositionally biased region" description="Basic residues" evidence="8">
    <location>
        <begin position="470"/>
        <end position="479"/>
    </location>
</feature>